<dbReference type="Gene3D" id="3.40.50.720">
    <property type="entry name" value="NAD(P)-binding Rossmann-like Domain"/>
    <property type="match status" value="1"/>
</dbReference>
<protein>
    <submittedName>
        <fullName evidence="2">Short chain dehydrogenase</fullName>
    </submittedName>
</protein>
<dbReference type="EMBL" id="AEIG01000086">
    <property type="protein sequence ID" value="EGG28712.1"/>
    <property type="molecule type" value="Genomic_DNA"/>
</dbReference>
<organism evidence="2 3">
    <name type="scientific">Aequoribacter fuscus</name>
    <dbReference type="NCBI Taxonomy" id="2518989"/>
    <lineage>
        <taxon>Bacteria</taxon>
        <taxon>Pseudomonadati</taxon>
        <taxon>Pseudomonadota</taxon>
        <taxon>Gammaproteobacteria</taxon>
        <taxon>Cellvibrionales</taxon>
        <taxon>Halieaceae</taxon>
        <taxon>Aequoribacter</taxon>
    </lineage>
</organism>
<dbReference type="SUPFAM" id="SSF51735">
    <property type="entry name" value="NAD(P)-binding Rossmann-fold domains"/>
    <property type="match status" value="1"/>
</dbReference>
<comment type="similarity">
    <text evidence="1">Belongs to the short-chain dehydrogenases/reductases (SDR) family.</text>
</comment>
<dbReference type="PANTHER" id="PTHR42879:SF2">
    <property type="entry name" value="3-OXOACYL-[ACYL-CARRIER-PROTEIN] REDUCTASE FABG"/>
    <property type="match status" value="1"/>
</dbReference>
<dbReference type="PRINTS" id="PR00081">
    <property type="entry name" value="GDHRDH"/>
</dbReference>
<comment type="caution">
    <text evidence="2">The sequence shown here is derived from an EMBL/GenBank/DDBJ whole genome shotgun (WGS) entry which is preliminary data.</text>
</comment>
<dbReference type="PROSITE" id="PS00061">
    <property type="entry name" value="ADH_SHORT"/>
    <property type="match status" value="1"/>
</dbReference>
<dbReference type="STRING" id="2518989.IMCC3088_2665"/>
<dbReference type="Proteomes" id="UP000005615">
    <property type="component" value="Unassembled WGS sequence"/>
</dbReference>
<dbReference type="InterPro" id="IPR020904">
    <property type="entry name" value="Sc_DH/Rdtase_CS"/>
</dbReference>
<dbReference type="PANTHER" id="PTHR42879">
    <property type="entry name" value="3-OXOACYL-(ACYL-CARRIER-PROTEIN) REDUCTASE"/>
    <property type="match status" value="1"/>
</dbReference>
<dbReference type="InterPro" id="IPR036291">
    <property type="entry name" value="NAD(P)-bd_dom_sf"/>
</dbReference>
<dbReference type="InterPro" id="IPR050259">
    <property type="entry name" value="SDR"/>
</dbReference>
<evidence type="ECO:0000313" key="2">
    <source>
        <dbReference type="EMBL" id="EGG28712.1"/>
    </source>
</evidence>
<gene>
    <name evidence="2" type="ORF">IMCC3088_2665</name>
</gene>
<accession>F3L4R4</accession>
<proteinExistence type="inferred from homology"/>
<reference evidence="2 3" key="1">
    <citation type="journal article" date="2011" name="J. Bacteriol.">
        <title>Genome sequence of strain IMCC3088, a proteorhodopsin-containing marine bacterium belonging to the OM60/NOR5 clade.</title>
        <authorList>
            <person name="Jang Y."/>
            <person name="Oh H.M."/>
            <person name="Kang I."/>
            <person name="Lee K."/>
            <person name="Yang S.J."/>
            <person name="Cho J.C."/>
        </authorList>
    </citation>
    <scope>NUCLEOTIDE SEQUENCE [LARGE SCALE GENOMIC DNA]</scope>
    <source>
        <strain evidence="2 3">IMCC3088</strain>
    </source>
</reference>
<sequence>MILDAFKLTGKIALITGAGKGIGEGITLAFAEMGAHVICVARSQDDLEKVAANAREFGVEATAISCDVTKEEQLQALVDQVTERYGKLDILVNNAGAPGKGYGPMTEVTKSRFEHTLGINLTSVYALTQMCLPLLKAAESATVVNVSSALAWMVDRNFAAYAAAKAGVNQLTRVMAYELAPNIRVNGIAPGAVDTPATNFIKQNDAMHKATTRWIPLNRMGDPKDIALGALYLASPASGFITGKIIDIDGGMAALPGSAIETTLAMNP</sequence>
<keyword evidence="3" id="KW-1185">Reference proteome</keyword>
<dbReference type="GO" id="GO:0032787">
    <property type="term" value="P:monocarboxylic acid metabolic process"/>
    <property type="evidence" value="ECO:0007669"/>
    <property type="project" value="UniProtKB-ARBA"/>
</dbReference>
<dbReference type="RefSeq" id="WP_009576823.1">
    <property type="nucleotide sequence ID" value="NZ_AEIG01000086.1"/>
</dbReference>
<dbReference type="CDD" id="cd05233">
    <property type="entry name" value="SDR_c"/>
    <property type="match status" value="1"/>
</dbReference>
<dbReference type="FunFam" id="3.40.50.720:FF:000084">
    <property type="entry name" value="Short-chain dehydrogenase reductase"/>
    <property type="match status" value="1"/>
</dbReference>
<evidence type="ECO:0000313" key="3">
    <source>
        <dbReference type="Proteomes" id="UP000005615"/>
    </source>
</evidence>
<name>F3L4R4_9GAMM</name>
<dbReference type="PRINTS" id="PR00080">
    <property type="entry name" value="SDRFAMILY"/>
</dbReference>
<dbReference type="eggNOG" id="COG1028">
    <property type="taxonomic scope" value="Bacteria"/>
</dbReference>
<evidence type="ECO:0000256" key="1">
    <source>
        <dbReference type="ARBA" id="ARBA00006484"/>
    </source>
</evidence>
<dbReference type="NCBIfam" id="NF005559">
    <property type="entry name" value="PRK07231.1"/>
    <property type="match status" value="1"/>
</dbReference>
<dbReference type="OrthoDB" id="9775864at2"/>
<dbReference type="InterPro" id="IPR002347">
    <property type="entry name" value="SDR_fam"/>
</dbReference>
<dbReference type="AlphaFoldDB" id="F3L4R4"/>
<dbReference type="Pfam" id="PF13561">
    <property type="entry name" value="adh_short_C2"/>
    <property type="match status" value="1"/>
</dbReference>